<keyword evidence="2" id="KW-1185">Reference proteome</keyword>
<name>A0AAV5BZB8_ELECO</name>
<evidence type="ECO:0000313" key="1">
    <source>
        <dbReference type="EMBL" id="GJM90878.1"/>
    </source>
</evidence>
<reference evidence="1" key="2">
    <citation type="submission" date="2021-12" db="EMBL/GenBank/DDBJ databases">
        <title>Resequencing data analysis of finger millet.</title>
        <authorList>
            <person name="Hatakeyama M."/>
            <person name="Aluri S."/>
            <person name="Balachadran M.T."/>
            <person name="Sivarajan S.R."/>
            <person name="Poveda L."/>
            <person name="Shimizu-Inatsugi R."/>
            <person name="Schlapbach R."/>
            <person name="Sreeman S.M."/>
            <person name="Shimizu K.K."/>
        </authorList>
    </citation>
    <scope>NUCLEOTIDE SEQUENCE</scope>
</reference>
<protein>
    <submittedName>
        <fullName evidence="1">Uncharacterized protein</fullName>
    </submittedName>
</protein>
<organism evidence="1 2">
    <name type="scientific">Eleusine coracana subsp. coracana</name>
    <dbReference type="NCBI Taxonomy" id="191504"/>
    <lineage>
        <taxon>Eukaryota</taxon>
        <taxon>Viridiplantae</taxon>
        <taxon>Streptophyta</taxon>
        <taxon>Embryophyta</taxon>
        <taxon>Tracheophyta</taxon>
        <taxon>Spermatophyta</taxon>
        <taxon>Magnoliopsida</taxon>
        <taxon>Liliopsida</taxon>
        <taxon>Poales</taxon>
        <taxon>Poaceae</taxon>
        <taxon>PACMAD clade</taxon>
        <taxon>Chloridoideae</taxon>
        <taxon>Cynodonteae</taxon>
        <taxon>Eleusininae</taxon>
        <taxon>Eleusine</taxon>
    </lineage>
</organism>
<proteinExistence type="predicted"/>
<sequence length="51" mass="5757">MFRDGGEKWPVVIPEEELAMSYPGIKVRAFSYSVLSFHHFVEHPECVGGSC</sequence>
<dbReference type="Proteomes" id="UP001054889">
    <property type="component" value="Unassembled WGS sequence"/>
</dbReference>
<accession>A0AAV5BZB8</accession>
<gene>
    <name evidence="1" type="primary">ga07200</name>
    <name evidence="1" type="ORF">PR202_ga07200</name>
</gene>
<dbReference type="AlphaFoldDB" id="A0AAV5BZB8"/>
<dbReference type="EMBL" id="BQKI01000003">
    <property type="protein sequence ID" value="GJM90878.1"/>
    <property type="molecule type" value="Genomic_DNA"/>
</dbReference>
<reference evidence="1" key="1">
    <citation type="journal article" date="2018" name="DNA Res.">
        <title>Multiple hybrid de novo genome assembly of finger millet, an orphan allotetraploid crop.</title>
        <authorList>
            <person name="Hatakeyama M."/>
            <person name="Aluri S."/>
            <person name="Balachadran M.T."/>
            <person name="Sivarajan S.R."/>
            <person name="Patrignani A."/>
            <person name="Gruter S."/>
            <person name="Poveda L."/>
            <person name="Shimizu-Inatsugi R."/>
            <person name="Baeten J."/>
            <person name="Francoijs K.J."/>
            <person name="Nataraja K.N."/>
            <person name="Reddy Y.A.N."/>
            <person name="Phadnis S."/>
            <person name="Ravikumar R.L."/>
            <person name="Schlapbach R."/>
            <person name="Sreeman S.M."/>
            <person name="Shimizu K.K."/>
        </authorList>
    </citation>
    <scope>NUCLEOTIDE SEQUENCE</scope>
</reference>
<comment type="caution">
    <text evidence="1">The sequence shown here is derived from an EMBL/GenBank/DDBJ whole genome shotgun (WGS) entry which is preliminary data.</text>
</comment>
<evidence type="ECO:0000313" key="2">
    <source>
        <dbReference type="Proteomes" id="UP001054889"/>
    </source>
</evidence>